<organism evidence="1 2">
    <name type="scientific">Candidatus Taylorbacteria bacterium RIFCSPHIGHO2_02_FULL_45_35</name>
    <dbReference type="NCBI Taxonomy" id="1802311"/>
    <lineage>
        <taxon>Bacteria</taxon>
        <taxon>Candidatus Tayloriibacteriota</taxon>
    </lineage>
</organism>
<gene>
    <name evidence="1" type="ORF">A3D56_00630</name>
</gene>
<evidence type="ECO:0000313" key="1">
    <source>
        <dbReference type="EMBL" id="OHA27448.1"/>
    </source>
</evidence>
<dbReference type="EMBL" id="MHRP01000011">
    <property type="protein sequence ID" value="OHA27448.1"/>
    <property type="molecule type" value="Genomic_DNA"/>
</dbReference>
<name>A0A1G2MU85_9BACT</name>
<protein>
    <submittedName>
        <fullName evidence="1">Uncharacterized protein</fullName>
    </submittedName>
</protein>
<proteinExistence type="predicted"/>
<dbReference type="Proteomes" id="UP000177943">
    <property type="component" value="Unassembled WGS sequence"/>
</dbReference>
<sequence>MKNNLYLGEIKQFIDSIFSVLKETDGNDHTEGKITLEVPVVKRIRKGKTFFQIPDTDNNFPKEKIIRIKISELKLTPATPTMAEFLKELNNPPIPKD</sequence>
<evidence type="ECO:0000313" key="2">
    <source>
        <dbReference type="Proteomes" id="UP000177943"/>
    </source>
</evidence>
<dbReference type="AlphaFoldDB" id="A0A1G2MU85"/>
<comment type="caution">
    <text evidence="1">The sequence shown here is derived from an EMBL/GenBank/DDBJ whole genome shotgun (WGS) entry which is preliminary data.</text>
</comment>
<reference evidence="1 2" key="1">
    <citation type="journal article" date="2016" name="Nat. Commun.">
        <title>Thousands of microbial genomes shed light on interconnected biogeochemical processes in an aquifer system.</title>
        <authorList>
            <person name="Anantharaman K."/>
            <person name="Brown C.T."/>
            <person name="Hug L.A."/>
            <person name="Sharon I."/>
            <person name="Castelle C.J."/>
            <person name="Probst A.J."/>
            <person name="Thomas B.C."/>
            <person name="Singh A."/>
            <person name="Wilkins M.J."/>
            <person name="Karaoz U."/>
            <person name="Brodie E.L."/>
            <person name="Williams K.H."/>
            <person name="Hubbard S.S."/>
            <person name="Banfield J.F."/>
        </authorList>
    </citation>
    <scope>NUCLEOTIDE SEQUENCE [LARGE SCALE GENOMIC DNA]</scope>
</reference>
<accession>A0A1G2MU85</accession>